<evidence type="ECO:0000313" key="1">
    <source>
        <dbReference type="EMBL" id="SEF43014.1"/>
    </source>
</evidence>
<accession>A0A1H5RY10</accession>
<dbReference type="Proteomes" id="UP000236735">
    <property type="component" value="Unassembled WGS sequence"/>
</dbReference>
<gene>
    <name evidence="1" type="ORF">SAMN05216354_0395</name>
</gene>
<evidence type="ECO:0000313" key="2">
    <source>
        <dbReference type="Proteomes" id="UP000236735"/>
    </source>
</evidence>
<dbReference type="InterPro" id="IPR053842">
    <property type="entry name" value="NikA-like"/>
</dbReference>
<protein>
    <submittedName>
        <fullName evidence="1">Uncharacterized protein</fullName>
    </submittedName>
</protein>
<dbReference type="RefSeq" id="WP_103914991.1">
    <property type="nucleotide sequence ID" value="NZ_FNUV01000001.1"/>
</dbReference>
<reference evidence="1 2" key="1">
    <citation type="submission" date="2016-10" db="EMBL/GenBank/DDBJ databases">
        <authorList>
            <person name="de Groot N.N."/>
        </authorList>
    </citation>
    <scope>NUCLEOTIDE SEQUENCE [LARGE SCALE GENOMIC DNA]</scope>
    <source>
        <strain evidence="1 2">AR32</strain>
    </source>
</reference>
<proteinExistence type="predicted"/>
<sequence length="122" mass="14498">MRKRIIQRKPPRLHHIDYRVNDIEDVQIAEKAAMCGLTKGDYSRRCALCHEPKLHLTDSEIEAYNQLADARGDMVHVRNALKGKTQEQIRCYFDDDDFMRQWVRAITRVIAQWDEILNKMRD</sequence>
<dbReference type="Pfam" id="PF21983">
    <property type="entry name" value="NikA-like"/>
    <property type="match status" value="1"/>
</dbReference>
<organism evidence="1 2">
    <name type="scientific">Xylanibacter ruminicola</name>
    <name type="common">Prevotella ruminicola</name>
    <dbReference type="NCBI Taxonomy" id="839"/>
    <lineage>
        <taxon>Bacteria</taxon>
        <taxon>Pseudomonadati</taxon>
        <taxon>Bacteroidota</taxon>
        <taxon>Bacteroidia</taxon>
        <taxon>Bacteroidales</taxon>
        <taxon>Prevotellaceae</taxon>
        <taxon>Xylanibacter</taxon>
    </lineage>
</organism>
<dbReference type="AlphaFoldDB" id="A0A1H5RY10"/>
<name>A0A1H5RY10_XYLRU</name>
<dbReference type="EMBL" id="FNUV01000001">
    <property type="protein sequence ID" value="SEF43014.1"/>
    <property type="molecule type" value="Genomic_DNA"/>
</dbReference>